<organism evidence="1">
    <name type="scientific">marine sediment metagenome</name>
    <dbReference type="NCBI Taxonomy" id="412755"/>
    <lineage>
        <taxon>unclassified sequences</taxon>
        <taxon>metagenomes</taxon>
        <taxon>ecological metagenomes</taxon>
    </lineage>
</organism>
<name>X0V948_9ZZZZ</name>
<dbReference type="EMBL" id="BARS01035013">
    <property type="protein sequence ID" value="GAG14715.1"/>
    <property type="molecule type" value="Genomic_DNA"/>
</dbReference>
<sequence length="184" mass="21276">MIIVVVVGIVIVLLSSGDFFTNSGKNILKKDYDVLYFSCGYKDDNIDTGAFVKMKSYGDRNNQIWSGLIYLHMDCPDEDEMYSVVIIEETKECWYNINGLILQGYFEEEFNEEEIGGTDDYKAWEGYAKVEQAKQYYGTEDPFDTSYVAVDLYEEIEEKGITNAVLRSIITHDIKMYQEICKKK</sequence>
<gene>
    <name evidence="1" type="ORF">S01H1_54017</name>
</gene>
<proteinExistence type="predicted"/>
<comment type="caution">
    <text evidence="1">The sequence shown here is derived from an EMBL/GenBank/DDBJ whole genome shotgun (WGS) entry which is preliminary data.</text>
</comment>
<reference evidence="1" key="1">
    <citation type="journal article" date="2014" name="Front. Microbiol.">
        <title>High frequency of phylogenetically diverse reductive dehalogenase-homologous genes in deep subseafloor sedimentary metagenomes.</title>
        <authorList>
            <person name="Kawai M."/>
            <person name="Futagami T."/>
            <person name="Toyoda A."/>
            <person name="Takaki Y."/>
            <person name="Nishi S."/>
            <person name="Hori S."/>
            <person name="Arai W."/>
            <person name="Tsubouchi T."/>
            <person name="Morono Y."/>
            <person name="Uchiyama I."/>
            <person name="Ito T."/>
            <person name="Fujiyama A."/>
            <person name="Inagaki F."/>
            <person name="Takami H."/>
        </authorList>
    </citation>
    <scope>NUCLEOTIDE SEQUENCE</scope>
    <source>
        <strain evidence="1">Expedition CK06-06</strain>
    </source>
</reference>
<accession>X0V948</accession>
<protein>
    <submittedName>
        <fullName evidence="1">Uncharacterized protein</fullName>
    </submittedName>
</protein>
<dbReference type="AlphaFoldDB" id="X0V948"/>
<evidence type="ECO:0000313" key="1">
    <source>
        <dbReference type="EMBL" id="GAG14715.1"/>
    </source>
</evidence>